<evidence type="ECO:0000256" key="1">
    <source>
        <dbReference type="SAM" id="Phobius"/>
    </source>
</evidence>
<reference evidence="2 3" key="1">
    <citation type="submission" date="2014-08" db="EMBL/GenBank/DDBJ databases">
        <title>Complete genome sequence of Corynebacterium aquilae S-613T(T) (=DSM 44791(T)), isolated from the choana of a healthy golden eagle.</title>
        <authorList>
            <person name="Ruckert C."/>
            <person name="Albersmeier A."/>
            <person name="Winkler A."/>
            <person name="Kalinowski J."/>
        </authorList>
    </citation>
    <scope>NUCLEOTIDE SEQUENCE [LARGE SCALE GENOMIC DNA]</scope>
    <source>
        <strain evidence="2 3">S-613</strain>
    </source>
</reference>
<keyword evidence="1" id="KW-0472">Membrane</keyword>
<evidence type="ECO:0000313" key="2">
    <source>
        <dbReference type="EMBL" id="APT85702.1"/>
    </source>
</evidence>
<keyword evidence="3" id="KW-1185">Reference proteome</keyword>
<dbReference type="KEGG" id="caqu:CAQU_12385"/>
<dbReference type="Proteomes" id="UP000185478">
    <property type="component" value="Chromosome"/>
</dbReference>
<organism evidence="2 3">
    <name type="scientific">Corynebacterium aquilae DSM 44791</name>
    <dbReference type="NCBI Taxonomy" id="1431546"/>
    <lineage>
        <taxon>Bacteria</taxon>
        <taxon>Bacillati</taxon>
        <taxon>Actinomycetota</taxon>
        <taxon>Actinomycetes</taxon>
        <taxon>Mycobacteriales</taxon>
        <taxon>Corynebacteriaceae</taxon>
        <taxon>Corynebacterium</taxon>
    </lineage>
</organism>
<dbReference type="EMBL" id="CP009245">
    <property type="protein sequence ID" value="APT85702.1"/>
    <property type="molecule type" value="Genomic_DNA"/>
</dbReference>
<feature type="transmembrane region" description="Helical" evidence="1">
    <location>
        <begin position="25"/>
        <end position="43"/>
    </location>
</feature>
<feature type="transmembrane region" description="Helical" evidence="1">
    <location>
        <begin position="81"/>
        <end position="98"/>
    </location>
</feature>
<keyword evidence="1" id="KW-0812">Transmembrane</keyword>
<accession>A0A1L7CIL6</accession>
<gene>
    <name evidence="2" type="ORF">CAQU_12385</name>
</gene>
<sequence length="99" mass="10688">MIRAARIVMKIDFSKEDEQLSNPRTGWFFTILTVAFTIAQFIPALNTTHEGFTGMSTWGLVALMCALISVIVAVRVRNIPMGVIALAASVVASLGAFLS</sequence>
<name>A0A1L7CIL6_9CORY</name>
<dbReference type="AlphaFoldDB" id="A0A1L7CIL6"/>
<proteinExistence type="predicted"/>
<feature type="transmembrane region" description="Helical" evidence="1">
    <location>
        <begin position="55"/>
        <end position="74"/>
    </location>
</feature>
<protein>
    <submittedName>
        <fullName evidence="2">Uncharacterized protein</fullName>
    </submittedName>
</protein>
<evidence type="ECO:0000313" key="3">
    <source>
        <dbReference type="Proteomes" id="UP000185478"/>
    </source>
</evidence>
<keyword evidence="1" id="KW-1133">Transmembrane helix</keyword>